<evidence type="ECO:0000313" key="1">
    <source>
        <dbReference type="EMBL" id="KAJ3587900.1"/>
    </source>
</evidence>
<organism evidence="1 2">
    <name type="scientific">Muraenolepis orangiensis</name>
    <name type="common">Patagonian moray cod</name>
    <dbReference type="NCBI Taxonomy" id="630683"/>
    <lineage>
        <taxon>Eukaryota</taxon>
        <taxon>Metazoa</taxon>
        <taxon>Chordata</taxon>
        <taxon>Craniata</taxon>
        <taxon>Vertebrata</taxon>
        <taxon>Euteleostomi</taxon>
        <taxon>Actinopterygii</taxon>
        <taxon>Neopterygii</taxon>
        <taxon>Teleostei</taxon>
        <taxon>Neoteleostei</taxon>
        <taxon>Acanthomorphata</taxon>
        <taxon>Zeiogadaria</taxon>
        <taxon>Gadariae</taxon>
        <taxon>Gadiformes</taxon>
        <taxon>Muraenolepidoidei</taxon>
        <taxon>Muraenolepididae</taxon>
        <taxon>Muraenolepis</taxon>
    </lineage>
</organism>
<dbReference type="PANTHER" id="PTHR45913">
    <property type="entry name" value="EPM2A-INTERACTING PROTEIN 1"/>
    <property type="match status" value="1"/>
</dbReference>
<comment type="caution">
    <text evidence="1">The sequence shown here is derived from an EMBL/GenBank/DDBJ whole genome shotgun (WGS) entry which is preliminary data.</text>
</comment>
<dbReference type="PANTHER" id="PTHR45913:SF21">
    <property type="entry name" value="DUF4371 DOMAIN-CONTAINING PROTEIN"/>
    <property type="match status" value="1"/>
</dbReference>
<sequence length="121" mass="13931">MGFDHVMTPVVKIINSIRSKAKQHRSFKVLLEELSAEYGDQQISLLQDTEWILDFAFLTDVTGKLNNLNRERQGKDSVVQEDSSQRCHLWRTMAGEAERFPQKRGFASCRRAAGRQGWYLG</sequence>
<dbReference type="Proteomes" id="UP001148018">
    <property type="component" value="Unassembled WGS sequence"/>
</dbReference>
<dbReference type="EMBL" id="JANIIK010000116">
    <property type="protein sequence ID" value="KAJ3587900.1"/>
    <property type="molecule type" value="Genomic_DNA"/>
</dbReference>
<keyword evidence="2" id="KW-1185">Reference proteome</keyword>
<protein>
    <submittedName>
        <fullName evidence="1">Uncharacterized protein</fullName>
    </submittedName>
</protein>
<proteinExistence type="predicted"/>
<name>A0A9Q0DJ07_9TELE</name>
<evidence type="ECO:0000313" key="2">
    <source>
        <dbReference type="Proteomes" id="UP001148018"/>
    </source>
</evidence>
<dbReference type="AlphaFoldDB" id="A0A9Q0DJ07"/>
<dbReference type="OrthoDB" id="8865791at2759"/>
<gene>
    <name evidence="1" type="ORF">NHX12_011495</name>
</gene>
<reference evidence="1" key="1">
    <citation type="submission" date="2022-07" db="EMBL/GenBank/DDBJ databases">
        <title>Chromosome-level genome of Muraenolepis orangiensis.</title>
        <authorList>
            <person name="Kim J."/>
        </authorList>
    </citation>
    <scope>NUCLEOTIDE SEQUENCE</scope>
    <source>
        <strain evidence="1">KU_S4_2022</strain>
        <tissue evidence="1">Muscle</tissue>
    </source>
</reference>
<accession>A0A9Q0DJ07</accession>